<name>A0A7X6IAC7_9BACT</name>
<evidence type="ECO:0000313" key="4">
    <source>
        <dbReference type="Proteomes" id="UP000534783"/>
    </source>
</evidence>
<gene>
    <name evidence="3" type="ORF">MNODULE_06345</name>
</gene>
<sequence>MARRVAILGYGTTPFRARWIDKSYYELAFDAAKAALKDAGLSHDQIESAVYGIYNDLFQRQFMPDVYVHDYLGLGLKPSLRVTTGGATGGAAVHTGFAQIASGLYDIVLVLGVEKCSDAFDPQLKSSTPEVLKGIIYSADMTFEAPLGLTPAASYALPTVAHMEKYGSPTELQMAKVSVKNHKNAFDNPFAQRPERITVEDVLRSKKICHPFKFYDNCLYSEGASALILVSEKIAKKAKRPVAWITGVGASTDMAFTGNRPDYAEFGSSIAAGKAVYKMAKIRNPRKELDFAELHDAFTSAEILSYEAFGFCKPGEGGRLIDDGVTEMEGDLPVNPSGGLIGCGHAVGATGVMQMGEAALQVTRRAGKRQVKGAKRGLVQGIGGPATSWTFAFIVEGE</sequence>
<dbReference type="Gene3D" id="3.40.47.10">
    <property type="match status" value="1"/>
</dbReference>
<dbReference type="Pfam" id="PF00108">
    <property type="entry name" value="Thiolase_N"/>
    <property type="match status" value="1"/>
</dbReference>
<keyword evidence="4" id="KW-1185">Reference proteome</keyword>
<dbReference type="InterPro" id="IPR016039">
    <property type="entry name" value="Thiolase-like"/>
</dbReference>
<dbReference type="EMBL" id="VTOW01000001">
    <property type="protein sequence ID" value="NKE70356.1"/>
    <property type="molecule type" value="Genomic_DNA"/>
</dbReference>
<evidence type="ECO:0000259" key="1">
    <source>
        <dbReference type="Pfam" id="PF00108"/>
    </source>
</evidence>
<organism evidence="3 4">
    <name type="scientific">Candidatus Manganitrophus noduliformans</name>
    <dbReference type="NCBI Taxonomy" id="2606439"/>
    <lineage>
        <taxon>Bacteria</taxon>
        <taxon>Pseudomonadati</taxon>
        <taxon>Nitrospirota</taxon>
        <taxon>Nitrospiria</taxon>
        <taxon>Candidatus Troglogloeales</taxon>
        <taxon>Candidatus Manganitrophaceae</taxon>
        <taxon>Candidatus Manganitrophus</taxon>
    </lineage>
</organism>
<dbReference type="InterPro" id="IPR002155">
    <property type="entry name" value="Thiolase"/>
</dbReference>
<dbReference type="PANTHER" id="PTHR42870">
    <property type="entry name" value="ACETYL-COA C-ACETYLTRANSFERASE"/>
    <property type="match status" value="1"/>
</dbReference>
<dbReference type="InterPro" id="IPR020616">
    <property type="entry name" value="Thiolase_N"/>
</dbReference>
<accession>A0A7X6IAC7</accession>
<dbReference type="Pfam" id="PF22691">
    <property type="entry name" value="Thiolase_C_1"/>
    <property type="match status" value="1"/>
</dbReference>
<dbReference type="PANTHER" id="PTHR42870:SF1">
    <property type="entry name" value="NON-SPECIFIC LIPID-TRANSFER PROTEIN-LIKE 2"/>
    <property type="match status" value="1"/>
</dbReference>
<dbReference type="SUPFAM" id="SSF53901">
    <property type="entry name" value="Thiolase-like"/>
    <property type="match status" value="1"/>
</dbReference>
<proteinExistence type="predicted"/>
<dbReference type="GO" id="GO:0003988">
    <property type="term" value="F:acetyl-CoA C-acyltransferase activity"/>
    <property type="evidence" value="ECO:0007669"/>
    <property type="project" value="UniProtKB-ARBA"/>
</dbReference>
<dbReference type="InterPro" id="IPR055140">
    <property type="entry name" value="Thiolase_C_2"/>
</dbReference>
<dbReference type="RefSeq" id="WP_168058612.1">
    <property type="nucleotide sequence ID" value="NZ_VTOW01000001.1"/>
</dbReference>
<comment type="caution">
    <text evidence="3">The sequence shown here is derived from an EMBL/GenBank/DDBJ whole genome shotgun (WGS) entry which is preliminary data.</text>
</comment>
<dbReference type="AlphaFoldDB" id="A0A7X6IAC7"/>
<evidence type="ECO:0000313" key="3">
    <source>
        <dbReference type="EMBL" id="NKE70356.1"/>
    </source>
</evidence>
<dbReference type="CDD" id="cd00829">
    <property type="entry name" value="SCP-x_thiolase"/>
    <property type="match status" value="1"/>
</dbReference>
<dbReference type="Proteomes" id="UP000534783">
    <property type="component" value="Unassembled WGS sequence"/>
</dbReference>
<reference evidence="3 4" key="1">
    <citation type="journal article" date="2020" name="Nature">
        <title>Bacterial chemolithoautotrophy via manganese oxidation.</title>
        <authorList>
            <person name="Yu H."/>
            <person name="Leadbetter J.R."/>
        </authorList>
    </citation>
    <scope>NUCLEOTIDE SEQUENCE [LARGE SCALE GENOMIC DNA]</scope>
    <source>
        <strain evidence="3 4">Mn-1</strain>
    </source>
</reference>
<evidence type="ECO:0000259" key="2">
    <source>
        <dbReference type="Pfam" id="PF22691"/>
    </source>
</evidence>
<feature type="domain" description="Thiolase C-terminal" evidence="2">
    <location>
        <begin position="252"/>
        <end position="388"/>
    </location>
</feature>
<protein>
    <submittedName>
        <fullName evidence="3">Thiolase family protein</fullName>
    </submittedName>
</protein>
<feature type="domain" description="Thiolase N-terminal" evidence="1">
    <location>
        <begin position="12"/>
        <end position="192"/>
    </location>
</feature>
<dbReference type="PIRSF" id="PIRSF000429">
    <property type="entry name" value="Ac-CoA_Ac_transf"/>
    <property type="match status" value="1"/>
</dbReference>